<dbReference type="EMBL" id="BMAU01021132">
    <property type="protein sequence ID" value="GFX91450.1"/>
    <property type="molecule type" value="Genomic_DNA"/>
</dbReference>
<proteinExistence type="predicted"/>
<accession>A0A8X6RC93</accession>
<protein>
    <submittedName>
        <fullName evidence="2">Uncharacterized protein</fullName>
    </submittedName>
</protein>
<reference evidence="2" key="1">
    <citation type="submission" date="2020-08" db="EMBL/GenBank/DDBJ databases">
        <title>Multicomponent nature underlies the extraordinary mechanical properties of spider dragline silk.</title>
        <authorList>
            <person name="Kono N."/>
            <person name="Nakamura H."/>
            <person name="Mori M."/>
            <person name="Yoshida Y."/>
            <person name="Ohtoshi R."/>
            <person name="Malay A.D."/>
            <person name="Moran D.A.P."/>
            <person name="Tomita M."/>
            <person name="Numata K."/>
            <person name="Arakawa K."/>
        </authorList>
    </citation>
    <scope>NUCLEOTIDE SEQUENCE</scope>
</reference>
<feature type="region of interest" description="Disordered" evidence="1">
    <location>
        <begin position="58"/>
        <end position="151"/>
    </location>
</feature>
<name>A0A8X6RC93_TRICX</name>
<evidence type="ECO:0000313" key="2">
    <source>
        <dbReference type="EMBL" id="GFX91450.1"/>
    </source>
</evidence>
<gene>
    <name evidence="2" type="ORF">TNCV_3545331</name>
</gene>
<dbReference type="Proteomes" id="UP000887159">
    <property type="component" value="Unassembled WGS sequence"/>
</dbReference>
<feature type="compositionally biased region" description="Basic and acidic residues" evidence="1">
    <location>
        <begin position="68"/>
        <end position="130"/>
    </location>
</feature>
<evidence type="ECO:0000256" key="1">
    <source>
        <dbReference type="SAM" id="MobiDB-lite"/>
    </source>
</evidence>
<organism evidence="2 3">
    <name type="scientific">Trichonephila clavipes</name>
    <name type="common">Golden silk orbweaver</name>
    <name type="synonym">Nephila clavipes</name>
    <dbReference type="NCBI Taxonomy" id="2585209"/>
    <lineage>
        <taxon>Eukaryota</taxon>
        <taxon>Metazoa</taxon>
        <taxon>Ecdysozoa</taxon>
        <taxon>Arthropoda</taxon>
        <taxon>Chelicerata</taxon>
        <taxon>Arachnida</taxon>
        <taxon>Araneae</taxon>
        <taxon>Araneomorphae</taxon>
        <taxon>Entelegynae</taxon>
        <taxon>Araneoidea</taxon>
        <taxon>Nephilidae</taxon>
        <taxon>Trichonephila</taxon>
    </lineage>
</organism>
<keyword evidence="3" id="KW-1185">Reference proteome</keyword>
<comment type="caution">
    <text evidence="2">The sequence shown here is derived from an EMBL/GenBank/DDBJ whole genome shotgun (WGS) entry which is preliminary data.</text>
</comment>
<sequence>MVDIDILIQIWKNRVKKMDFVLKWLSRVGSEVGPTKGFCEGDTRNRWRDGQVCPDVDKELWRLGPDGSGDRRKREKREEEKEEKKKDKRVRERERTEGGGETEKRERRRKETERESGRESEARLEWRKGLSPEIGVKKTMNAGGVENGNMN</sequence>
<dbReference type="AlphaFoldDB" id="A0A8X6RC93"/>
<evidence type="ECO:0000313" key="3">
    <source>
        <dbReference type="Proteomes" id="UP000887159"/>
    </source>
</evidence>